<evidence type="ECO:0000313" key="4">
    <source>
        <dbReference type="EMBL" id="CAA9240166.1"/>
    </source>
</evidence>
<dbReference type="InterPro" id="IPR056729">
    <property type="entry name" value="GMPPB_C"/>
</dbReference>
<evidence type="ECO:0000259" key="2">
    <source>
        <dbReference type="Pfam" id="PF00483"/>
    </source>
</evidence>
<dbReference type="InterPro" id="IPR005835">
    <property type="entry name" value="NTP_transferase_dom"/>
</dbReference>
<dbReference type="SUPFAM" id="SSF53448">
    <property type="entry name" value="Nucleotide-diphospho-sugar transferases"/>
    <property type="match status" value="1"/>
</dbReference>
<organism evidence="4">
    <name type="scientific">uncultured Acidimicrobiales bacterium</name>
    <dbReference type="NCBI Taxonomy" id="310071"/>
    <lineage>
        <taxon>Bacteria</taxon>
        <taxon>Bacillati</taxon>
        <taxon>Actinomycetota</taxon>
        <taxon>Acidimicrobiia</taxon>
        <taxon>Acidimicrobiales</taxon>
        <taxon>environmental samples</taxon>
    </lineage>
</organism>
<reference evidence="4" key="1">
    <citation type="submission" date="2020-02" db="EMBL/GenBank/DDBJ databases">
        <authorList>
            <person name="Meier V. D."/>
        </authorList>
    </citation>
    <scope>NUCLEOTIDE SEQUENCE</scope>
    <source>
        <strain evidence="4">AVDCRST_MAG50</strain>
    </source>
</reference>
<keyword evidence="4" id="KW-0808">Transferase</keyword>
<dbReference type="CDD" id="cd04181">
    <property type="entry name" value="NTP_transferase"/>
    <property type="match status" value="1"/>
</dbReference>
<dbReference type="AlphaFoldDB" id="A0A6J4I382"/>
<gene>
    <name evidence="4" type="ORF">AVDCRST_MAG50-2174</name>
</gene>
<dbReference type="Pfam" id="PF25087">
    <property type="entry name" value="GMPPB_C"/>
    <property type="match status" value="1"/>
</dbReference>
<evidence type="ECO:0000256" key="1">
    <source>
        <dbReference type="ARBA" id="ARBA00007274"/>
    </source>
</evidence>
<dbReference type="InterPro" id="IPR029044">
    <property type="entry name" value="Nucleotide-diphossugar_trans"/>
</dbReference>
<dbReference type="PANTHER" id="PTHR22572">
    <property type="entry name" value="SUGAR-1-PHOSPHATE GUANYL TRANSFERASE"/>
    <property type="match status" value="1"/>
</dbReference>
<evidence type="ECO:0000259" key="3">
    <source>
        <dbReference type="Pfam" id="PF25087"/>
    </source>
</evidence>
<dbReference type="Gene3D" id="3.90.550.10">
    <property type="entry name" value="Spore Coat Polysaccharide Biosynthesis Protein SpsA, Chain A"/>
    <property type="match status" value="1"/>
</dbReference>
<dbReference type="EMBL" id="CADCTF010000087">
    <property type="protein sequence ID" value="CAA9240166.1"/>
    <property type="molecule type" value="Genomic_DNA"/>
</dbReference>
<comment type="similarity">
    <text evidence="1">Belongs to the transferase hexapeptide repeat family.</text>
</comment>
<accession>A0A6J4I382</accession>
<feature type="domain" description="Mannose-1-phosphate guanyltransferase C-terminal" evidence="3">
    <location>
        <begin position="265"/>
        <end position="356"/>
    </location>
</feature>
<dbReference type="InterPro" id="IPR050486">
    <property type="entry name" value="Mannose-1P_guanyltransferase"/>
</dbReference>
<dbReference type="Pfam" id="PF00483">
    <property type="entry name" value="NTP_transferase"/>
    <property type="match status" value="1"/>
</dbReference>
<dbReference type="GO" id="GO:0016740">
    <property type="term" value="F:transferase activity"/>
    <property type="evidence" value="ECO:0007669"/>
    <property type="project" value="UniProtKB-KW"/>
</dbReference>
<proteinExistence type="inferred from homology"/>
<protein>
    <submittedName>
        <fullName evidence="4">D-glycero-D-manno-heptose 1-phosphate guanosyltransferase</fullName>
    </submittedName>
</protein>
<name>A0A6J4I382_9ACTN</name>
<sequence>MRAVVLVGGKGTRLRPLTYRTPKQLLAVAEVTIIERVVGHLRSHGVTEVVLSMGYQPDAFRLAFPDERCAGVPLSYAVESEPLDTAGGIAFAARAAGIDDTFIAVNGDVLTDLDLGALVAMHRARGGQATIGLTPVEDPSAFGVVPTDDENRVLAFIEKPAAADAPTNYINAGFYVLEPSVLDRIPVAQPYKIETQVFPAMAAEGALFALQSDAYWTDAGTPELFLQANLDLIAGRRDGPPAPHARQRTHAIWTLGAAIIDGHVDGPALIGDAAYIASGATVHASVIGAGARIEAGAVVNDSVVLAGAVIRAEAHVDGSIVGDGAVIGRGAKLSGLSVVQGEVEVPEGADLHGARVGNEG</sequence>
<feature type="domain" description="Nucleotidyl transferase" evidence="2">
    <location>
        <begin position="3"/>
        <end position="232"/>
    </location>
</feature>
<dbReference type="Gene3D" id="2.160.10.10">
    <property type="entry name" value="Hexapeptide repeat proteins"/>
    <property type="match status" value="1"/>
</dbReference>